<comment type="caution">
    <text evidence="9">The sequence shown here is derived from an EMBL/GenBank/DDBJ whole genome shotgun (WGS) entry which is preliminary data.</text>
</comment>
<organism evidence="9">
    <name type="scientific">bioreactor metagenome</name>
    <dbReference type="NCBI Taxonomy" id="1076179"/>
    <lineage>
        <taxon>unclassified sequences</taxon>
        <taxon>metagenomes</taxon>
        <taxon>ecological metagenomes</taxon>
    </lineage>
</organism>
<dbReference type="SMART" id="SM01185">
    <property type="entry name" value="EFP"/>
    <property type="match status" value="1"/>
</dbReference>
<dbReference type="Gene3D" id="2.30.30.30">
    <property type="match status" value="1"/>
</dbReference>
<comment type="subcellular location">
    <subcellularLocation>
        <location evidence="1">Cytoplasm</location>
    </subcellularLocation>
</comment>
<dbReference type="Pfam" id="PF01132">
    <property type="entry name" value="EFP"/>
    <property type="match status" value="1"/>
</dbReference>
<dbReference type="PROSITE" id="PS01275">
    <property type="entry name" value="EFP"/>
    <property type="match status" value="1"/>
</dbReference>
<protein>
    <submittedName>
        <fullName evidence="9">Elongation factor P</fullName>
    </submittedName>
</protein>
<evidence type="ECO:0000259" key="7">
    <source>
        <dbReference type="SMART" id="SM00841"/>
    </source>
</evidence>
<dbReference type="InterPro" id="IPR013852">
    <property type="entry name" value="Transl_elong_P/YeiP_CS"/>
</dbReference>
<dbReference type="EMBL" id="VSSQ01058035">
    <property type="protein sequence ID" value="MPN11774.1"/>
    <property type="molecule type" value="Genomic_DNA"/>
</dbReference>
<dbReference type="UniPathway" id="UPA00345"/>
<dbReference type="NCBIfam" id="TIGR00038">
    <property type="entry name" value="efp"/>
    <property type="match status" value="1"/>
</dbReference>
<dbReference type="GO" id="GO:0043043">
    <property type="term" value="P:peptide biosynthetic process"/>
    <property type="evidence" value="ECO:0007669"/>
    <property type="project" value="InterPro"/>
</dbReference>
<dbReference type="GO" id="GO:0005829">
    <property type="term" value="C:cytosol"/>
    <property type="evidence" value="ECO:0007669"/>
    <property type="project" value="UniProtKB-ARBA"/>
</dbReference>
<dbReference type="InterPro" id="IPR013185">
    <property type="entry name" value="Transl_elong_KOW-like"/>
</dbReference>
<dbReference type="Pfam" id="PF08207">
    <property type="entry name" value="EFP_N"/>
    <property type="match status" value="1"/>
</dbReference>
<dbReference type="SUPFAM" id="SSF50249">
    <property type="entry name" value="Nucleic acid-binding proteins"/>
    <property type="match status" value="2"/>
</dbReference>
<dbReference type="HAMAP" id="MF_00141">
    <property type="entry name" value="EF_P"/>
    <property type="match status" value="1"/>
</dbReference>
<evidence type="ECO:0000256" key="4">
    <source>
        <dbReference type="ARBA" id="ARBA00022490"/>
    </source>
</evidence>
<evidence type="ECO:0000256" key="3">
    <source>
        <dbReference type="ARBA" id="ARBA00009479"/>
    </source>
</evidence>
<keyword evidence="6" id="KW-0648">Protein biosynthesis</keyword>
<dbReference type="GO" id="GO:0003746">
    <property type="term" value="F:translation elongation factor activity"/>
    <property type="evidence" value="ECO:0007669"/>
    <property type="project" value="UniProtKB-KW"/>
</dbReference>
<dbReference type="NCBIfam" id="NF001810">
    <property type="entry name" value="PRK00529.1"/>
    <property type="match status" value="1"/>
</dbReference>
<comment type="pathway">
    <text evidence="2">Protein biosynthesis; polypeptide chain elongation.</text>
</comment>
<dbReference type="InterPro" id="IPR008991">
    <property type="entry name" value="Translation_prot_SH3-like_sf"/>
</dbReference>
<evidence type="ECO:0000256" key="6">
    <source>
        <dbReference type="ARBA" id="ARBA00022917"/>
    </source>
</evidence>
<evidence type="ECO:0000259" key="8">
    <source>
        <dbReference type="SMART" id="SM01185"/>
    </source>
</evidence>
<dbReference type="FunFam" id="2.40.50.140:FF:000004">
    <property type="entry name" value="Elongation factor P"/>
    <property type="match status" value="1"/>
</dbReference>
<reference evidence="9" key="1">
    <citation type="submission" date="2019-08" db="EMBL/GenBank/DDBJ databases">
        <authorList>
            <person name="Kucharzyk K."/>
            <person name="Murdoch R.W."/>
            <person name="Higgins S."/>
            <person name="Loffler F."/>
        </authorList>
    </citation>
    <scope>NUCLEOTIDE SEQUENCE</scope>
</reference>
<dbReference type="SMART" id="SM00841">
    <property type="entry name" value="Elong-fact-P_C"/>
    <property type="match status" value="1"/>
</dbReference>
<dbReference type="PANTHER" id="PTHR30053:SF12">
    <property type="entry name" value="ELONGATION FACTOR P (EF-P) FAMILY PROTEIN"/>
    <property type="match status" value="1"/>
</dbReference>
<dbReference type="FunFam" id="2.30.30.30:FF:000003">
    <property type="entry name" value="Elongation factor P"/>
    <property type="match status" value="1"/>
</dbReference>
<dbReference type="InterPro" id="IPR011768">
    <property type="entry name" value="Transl_elongation_fac_P"/>
</dbReference>
<keyword evidence="4" id="KW-0963">Cytoplasm</keyword>
<sequence>MATTADFRNGMCIDLEGQYYFIVEFLHVKPGKGAAFVRTKLRNVTTGRILEKTFNSGVKVDEVRIERRPFQYLYRDDMGYNFMNTETFEQIPIPEEQIEGVRFLKEGDVVEVQIHADSGTILTAEMPTHVVLEVTYTEPGIKGDTATNTLKPATVETGAEVRVPLFINTGEKIRVDTRDGSYVERVRN</sequence>
<gene>
    <name evidence="9" type="primary">efp_43</name>
    <name evidence="9" type="ORF">SDC9_159082</name>
</gene>
<dbReference type="PIRSF" id="PIRSF005901">
    <property type="entry name" value="EF-P"/>
    <property type="match status" value="1"/>
</dbReference>
<proteinExistence type="inferred from homology"/>
<accession>A0A645FH12</accession>
<dbReference type="InterPro" id="IPR020599">
    <property type="entry name" value="Transl_elong_fac_P/YeiP"/>
</dbReference>
<dbReference type="SUPFAM" id="SSF50104">
    <property type="entry name" value="Translation proteins SH3-like domain"/>
    <property type="match status" value="1"/>
</dbReference>
<dbReference type="PANTHER" id="PTHR30053">
    <property type="entry name" value="ELONGATION FACTOR P"/>
    <property type="match status" value="1"/>
</dbReference>
<name>A0A645FH12_9ZZZZ</name>
<dbReference type="AlphaFoldDB" id="A0A645FH12"/>
<dbReference type="Pfam" id="PF09285">
    <property type="entry name" value="Elong-fact-P_C"/>
    <property type="match status" value="1"/>
</dbReference>
<comment type="similarity">
    <text evidence="3">Belongs to the elongation factor P family.</text>
</comment>
<dbReference type="FunFam" id="2.40.50.140:FF:000009">
    <property type="entry name" value="Elongation factor P"/>
    <property type="match status" value="1"/>
</dbReference>
<feature type="domain" description="Translation elongation factor P/YeiP central" evidence="8">
    <location>
        <begin position="67"/>
        <end position="122"/>
    </location>
</feature>
<keyword evidence="5 9" id="KW-0251">Elongation factor</keyword>
<evidence type="ECO:0000313" key="9">
    <source>
        <dbReference type="EMBL" id="MPN11774.1"/>
    </source>
</evidence>
<evidence type="ECO:0000256" key="5">
    <source>
        <dbReference type="ARBA" id="ARBA00022768"/>
    </source>
</evidence>
<dbReference type="InterPro" id="IPR015365">
    <property type="entry name" value="Elong-fact-P_C"/>
</dbReference>
<dbReference type="InterPro" id="IPR014722">
    <property type="entry name" value="Rib_uL2_dom2"/>
</dbReference>
<feature type="domain" description="Elongation factor P C-terminal" evidence="7">
    <location>
        <begin position="130"/>
        <end position="185"/>
    </location>
</feature>
<dbReference type="CDD" id="cd05794">
    <property type="entry name" value="S1_EF-P_repeat_2"/>
    <property type="match status" value="1"/>
</dbReference>
<dbReference type="InterPro" id="IPR001059">
    <property type="entry name" value="Transl_elong_P/YeiP_cen"/>
</dbReference>
<dbReference type="InterPro" id="IPR012340">
    <property type="entry name" value="NA-bd_OB-fold"/>
</dbReference>
<evidence type="ECO:0000256" key="2">
    <source>
        <dbReference type="ARBA" id="ARBA00004815"/>
    </source>
</evidence>
<dbReference type="Gene3D" id="2.40.50.140">
    <property type="entry name" value="Nucleic acid-binding proteins"/>
    <property type="match status" value="2"/>
</dbReference>
<evidence type="ECO:0000256" key="1">
    <source>
        <dbReference type="ARBA" id="ARBA00004496"/>
    </source>
</evidence>
<dbReference type="CDD" id="cd04470">
    <property type="entry name" value="S1_EF-P_repeat_1"/>
    <property type="match status" value="1"/>
</dbReference>